<organism evidence="1 2">
    <name type="scientific">Amanita muscaria (strain Koide BX008)</name>
    <dbReference type="NCBI Taxonomy" id="946122"/>
    <lineage>
        <taxon>Eukaryota</taxon>
        <taxon>Fungi</taxon>
        <taxon>Dikarya</taxon>
        <taxon>Basidiomycota</taxon>
        <taxon>Agaricomycotina</taxon>
        <taxon>Agaricomycetes</taxon>
        <taxon>Agaricomycetidae</taxon>
        <taxon>Agaricales</taxon>
        <taxon>Pluteineae</taxon>
        <taxon>Amanitaceae</taxon>
        <taxon>Amanita</taxon>
    </lineage>
</organism>
<dbReference type="AlphaFoldDB" id="A0A0C2XJG2"/>
<dbReference type="HOGENOM" id="CLU_2621529_0_0_1"/>
<accession>A0A0C2XJG2</accession>
<dbReference type="InParanoid" id="A0A0C2XJG2"/>
<evidence type="ECO:0000313" key="1">
    <source>
        <dbReference type="EMBL" id="KIL69203.1"/>
    </source>
</evidence>
<reference evidence="1 2" key="1">
    <citation type="submission" date="2014-04" db="EMBL/GenBank/DDBJ databases">
        <title>Evolutionary Origins and Diversification of the Mycorrhizal Mutualists.</title>
        <authorList>
            <consortium name="DOE Joint Genome Institute"/>
            <consortium name="Mycorrhizal Genomics Consortium"/>
            <person name="Kohler A."/>
            <person name="Kuo A."/>
            <person name="Nagy L.G."/>
            <person name="Floudas D."/>
            <person name="Copeland A."/>
            <person name="Barry K.W."/>
            <person name="Cichocki N."/>
            <person name="Veneault-Fourrey C."/>
            <person name="LaButti K."/>
            <person name="Lindquist E.A."/>
            <person name="Lipzen A."/>
            <person name="Lundell T."/>
            <person name="Morin E."/>
            <person name="Murat C."/>
            <person name="Riley R."/>
            <person name="Ohm R."/>
            <person name="Sun H."/>
            <person name="Tunlid A."/>
            <person name="Henrissat B."/>
            <person name="Grigoriev I.V."/>
            <person name="Hibbett D.S."/>
            <person name="Martin F."/>
        </authorList>
    </citation>
    <scope>NUCLEOTIDE SEQUENCE [LARGE SCALE GENOMIC DNA]</scope>
    <source>
        <strain evidence="1 2">Koide BX008</strain>
    </source>
</reference>
<proteinExistence type="predicted"/>
<gene>
    <name evidence="1" type="ORF">M378DRAFT_157440</name>
</gene>
<protein>
    <submittedName>
        <fullName evidence="1">Uncharacterized protein</fullName>
    </submittedName>
</protein>
<dbReference type="EMBL" id="KN818226">
    <property type="protein sequence ID" value="KIL69203.1"/>
    <property type="molecule type" value="Genomic_DNA"/>
</dbReference>
<keyword evidence="2" id="KW-1185">Reference proteome</keyword>
<sequence length="78" mass="8439">MEVLKEKIKACPRGSTLDGIYADAITRLEHWSYGSSKATGSQAANIMKCCKRMGDIIEGAVSKVKLSITARSDSRNSC</sequence>
<name>A0A0C2XJG2_AMAMK</name>
<dbReference type="Proteomes" id="UP000054549">
    <property type="component" value="Unassembled WGS sequence"/>
</dbReference>
<evidence type="ECO:0000313" key="2">
    <source>
        <dbReference type="Proteomes" id="UP000054549"/>
    </source>
</evidence>